<sequence>MSYKSIEEYNTYLVDNQVNINIIEFVKEINKIKYNIDITFIDEFIELVSKNECCINHNLLKKYGISNLKGGSGDVKKY</sequence>
<protein>
    <submittedName>
        <fullName evidence="1">Uncharacterized protein</fullName>
    </submittedName>
</protein>
<name>A0A6C0EER7_9ZZZZ</name>
<evidence type="ECO:0000313" key="1">
    <source>
        <dbReference type="EMBL" id="QHT26903.1"/>
    </source>
</evidence>
<organism evidence="1">
    <name type="scientific">viral metagenome</name>
    <dbReference type="NCBI Taxonomy" id="1070528"/>
    <lineage>
        <taxon>unclassified sequences</taxon>
        <taxon>metagenomes</taxon>
        <taxon>organismal metagenomes</taxon>
    </lineage>
</organism>
<dbReference type="EMBL" id="MN739804">
    <property type="protein sequence ID" value="QHT26903.1"/>
    <property type="molecule type" value="Genomic_DNA"/>
</dbReference>
<proteinExistence type="predicted"/>
<dbReference type="AlphaFoldDB" id="A0A6C0EER7"/>
<reference evidence="1" key="1">
    <citation type="journal article" date="2020" name="Nature">
        <title>Giant virus diversity and host interactions through global metagenomics.</title>
        <authorList>
            <person name="Schulz F."/>
            <person name="Roux S."/>
            <person name="Paez-Espino D."/>
            <person name="Jungbluth S."/>
            <person name="Walsh D.A."/>
            <person name="Denef V.J."/>
            <person name="McMahon K.D."/>
            <person name="Konstantinidis K.T."/>
            <person name="Eloe-Fadrosh E.A."/>
            <person name="Kyrpides N.C."/>
            <person name="Woyke T."/>
        </authorList>
    </citation>
    <scope>NUCLEOTIDE SEQUENCE</scope>
    <source>
        <strain evidence="1">GVMAG-M-3300023179-2</strain>
    </source>
</reference>
<accession>A0A6C0EER7</accession>